<protein>
    <submittedName>
        <fullName evidence="1">Uncharacterized protein</fullName>
    </submittedName>
</protein>
<evidence type="ECO:0000313" key="2">
    <source>
        <dbReference type="Proteomes" id="UP001154282"/>
    </source>
</evidence>
<comment type="caution">
    <text evidence="1">The sequence shown here is derived from an EMBL/GenBank/DDBJ whole genome shotgun (WGS) entry which is preliminary data.</text>
</comment>
<sequence>PPPSPIYSSSSTLNSQKLTLLSSPLSPVHLHRNAYRSQSRRESLLSPSESPTTPPLPCLLSLRFLINTSLTDAGSSPPQSPSKRRRFLQWLLLSSPPPPPCRSLTSLLCFRAARVVLLAIPDRHCASSLHQLEQHQYHNIAIHITFDSRTAFWKSVIVVEPM</sequence>
<keyword evidence="2" id="KW-1185">Reference proteome</keyword>
<dbReference type="EMBL" id="CAMGYJ010000011">
    <property type="protein sequence ID" value="CAI0626239.1"/>
    <property type="molecule type" value="Genomic_DNA"/>
</dbReference>
<feature type="non-terminal residue" evidence="1">
    <location>
        <position position="1"/>
    </location>
</feature>
<accession>A0AAV0RZA7</accession>
<organism evidence="1 2">
    <name type="scientific">Linum tenue</name>
    <dbReference type="NCBI Taxonomy" id="586396"/>
    <lineage>
        <taxon>Eukaryota</taxon>
        <taxon>Viridiplantae</taxon>
        <taxon>Streptophyta</taxon>
        <taxon>Embryophyta</taxon>
        <taxon>Tracheophyta</taxon>
        <taxon>Spermatophyta</taxon>
        <taxon>Magnoliopsida</taxon>
        <taxon>eudicotyledons</taxon>
        <taxon>Gunneridae</taxon>
        <taxon>Pentapetalae</taxon>
        <taxon>rosids</taxon>
        <taxon>fabids</taxon>
        <taxon>Malpighiales</taxon>
        <taxon>Linaceae</taxon>
        <taxon>Linum</taxon>
    </lineage>
</organism>
<gene>
    <name evidence="1" type="ORF">LITE_LOCUS50773</name>
</gene>
<proteinExistence type="predicted"/>
<dbReference type="AlphaFoldDB" id="A0AAV0RZA7"/>
<name>A0AAV0RZA7_9ROSI</name>
<dbReference type="Proteomes" id="UP001154282">
    <property type="component" value="Unassembled WGS sequence"/>
</dbReference>
<reference evidence="1" key="1">
    <citation type="submission" date="2022-08" db="EMBL/GenBank/DDBJ databases">
        <authorList>
            <person name="Gutierrez-Valencia J."/>
        </authorList>
    </citation>
    <scope>NUCLEOTIDE SEQUENCE</scope>
</reference>
<evidence type="ECO:0000313" key="1">
    <source>
        <dbReference type="EMBL" id="CAI0626239.1"/>
    </source>
</evidence>